<feature type="transmembrane region" description="Helical" evidence="1">
    <location>
        <begin position="32"/>
        <end position="48"/>
    </location>
</feature>
<dbReference type="eggNOG" id="ENOG502ZP3K">
    <property type="taxonomic scope" value="Bacteria"/>
</dbReference>
<feature type="transmembrane region" description="Helical" evidence="1">
    <location>
        <begin position="338"/>
        <end position="366"/>
    </location>
</feature>
<proteinExistence type="predicted"/>
<dbReference type="AlphaFoldDB" id="D9QEY5"/>
<feature type="transmembrane region" description="Helical" evidence="1">
    <location>
        <begin position="401"/>
        <end position="419"/>
    </location>
</feature>
<keyword evidence="1" id="KW-1133">Transmembrane helix</keyword>
<feature type="transmembrane region" description="Helical" evidence="1">
    <location>
        <begin position="113"/>
        <end position="135"/>
    </location>
</feature>
<feature type="transmembrane region" description="Helical" evidence="1">
    <location>
        <begin position="256"/>
        <end position="277"/>
    </location>
</feature>
<dbReference type="InParanoid" id="D9QEY5"/>
<feature type="transmembrane region" description="Helical" evidence="1">
    <location>
        <begin position="220"/>
        <end position="249"/>
    </location>
</feature>
<keyword evidence="1" id="KW-0812">Transmembrane</keyword>
<gene>
    <name evidence="2" type="ordered locus">Bresu_1158</name>
</gene>
<dbReference type="EMBL" id="CP002102">
    <property type="protein sequence ID" value="ADL00470.1"/>
    <property type="molecule type" value="Genomic_DNA"/>
</dbReference>
<dbReference type="Proteomes" id="UP000002696">
    <property type="component" value="Chromosome"/>
</dbReference>
<evidence type="ECO:0000313" key="2">
    <source>
        <dbReference type="EMBL" id="ADL00470.1"/>
    </source>
</evidence>
<feature type="transmembrane region" description="Helical" evidence="1">
    <location>
        <begin position="60"/>
        <end position="79"/>
    </location>
</feature>
<name>D9QEY5_BRESC</name>
<feature type="transmembrane region" description="Helical" evidence="1">
    <location>
        <begin position="147"/>
        <end position="170"/>
    </location>
</feature>
<feature type="transmembrane region" description="Helical" evidence="1">
    <location>
        <begin position="190"/>
        <end position="208"/>
    </location>
</feature>
<organism evidence="2 3">
    <name type="scientific">Brevundimonas subvibrioides (strain ATCC 15264 / DSM 4735 / LMG 14903 / NBRC 16000 / CB 81)</name>
    <name type="common">Caulobacter subvibrioides</name>
    <dbReference type="NCBI Taxonomy" id="633149"/>
    <lineage>
        <taxon>Bacteria</taxon>
        <taxon>Pseudomonadati</taxon>
        <taxon>Pseudomonadota</taxon>
        <taxon>Alphaproteobacteria</taxon>
        <taxon>Caulobacterales</taxon>
        <taxon>Caulobacteraceae</taxon>
        <taxon>Brevundimonas</taxon>
    </lineage>
</organism>
<dbReference type="HOGENOM" id="CLU_622105_0_0_5"/>
<keyword evidence="1" id="KW-0472">Membrane</keyword>
<sequence length="440" mass="46613">MVQSSLPRIQPVSGNRMKSLASDMSRGNRLDLFAWGALIALTAHLMIFGRLIELLPGGEAIRAVAIIIVLMCAILGIAGCFVRGYFFSALASTTILASIWLSLAVYSFRFGQPFVVTAGGLYFAAGLPALFLLVYKSGQLPAVIHKLYILTLIYGVIYIIAALAMQAGILRITQQTFIAIGADDLIGRKVRLTLATTYIVFGLMWALAELLRKPGLAPAAALALFATCLVLADSRLISAITVVTAIAFLLTRSSTLVARGALAAFGVIMVVSMLVAFNPDFDLLSPIARDTSERVRAQSFDIAQAKIGDFWLFGAGVPSGGAGYVAMTSSRTFYPSDIGLVGVVFVYGVGGVIFYCLTTIAGLIAMDRFDRTPFVGPVGQALTLTASAMAVWSVFAPSYVGATSGALGALFVGSFVGWISQRQTSQLHRVTREPGYSAAG</sequence>
<protein>
    <recommendedName>
        <fullName evidence="4">O-antigen polymerase</fullName>
    </recommendedName>
</protein>
<reference evidence="3" key="1">
    <citation type="journal article" date="2011" name="J. Bacteriol.">
        <title>Genome sequences of eight morphologically diverse alphaproteobacteria.</title>
        <authorList>
            <consortium name="US DOE Joint Genome Institute"/>
            <person name="Brown P.J."/>
            <person name="Kysela D.T."/>
            <person name="Buechlein A."/>
            <person name="Hemmerich C."/>
            <person name="Brun Y.V."/>
        </authorList>
    </citation>
    <scope>NUCLEOTIDE SEQUENCE [LARGE SCALE GENOMIC DNA]</scope>
    <source>
        <strain evidence="3">ATCC 15264 / DSM 4735 / LMG 14903 / NBRC 16000 / CB 81</strain>
    </source>
</reference>
<evidence type="ECO:0008006" key="4">
    <source>
        <dbReference type="Google" id="ProtNLM"/>
    </source>
</evidence>
<dbReference type="KEGG" id="bsb:Bresu_1158"/>
<keyword evidence="3" id="KW-1185">Reference proteome</keyword>
<accession>D9QEY5</accession>
<evidence type="ECO:0000256" key="1">
    <source>
        <dbReference type="SAM" id="Phobius"/>
    </source>
</evidence>
<feature type="transmembrane region" description="Helical" evidence="1">
    <location>
        <begin position="85"/>
        <end position="106"/>
    </location>
</feature>
<evidence type="ECO:0000313" key="3">
    <source>
        <dbReference type="Proteomes" id="UP000002696"/>
    </source>
</evidence>
<feature type="transmembrane region" description="Helical" evidence="1">
    <location>
        <begin position="378"/>
        <end position="395"/>
    </location>
</feature>